<dbReference type="PANTHER" id="PTHR43792">
    <property type="entry name" value="GNAT FAMILY, PUTATIVE (AFU_ORTHOLOGUE AFUA_3G00765)-RELATED-RELATED"/>
    <property type="match status" value="1"/>
</dbReference>
<dbReference type="RefSeq" id="WP_090592316.1">
    <property type="nucleotide sequence ID" value="NZ_LT629688.1"/>
</dbReference>
<proteinExistence type="inferred from homology"/>
<dbReference type="GO" id="GO:0008999">
    <property type="term" value="F:protein-N-terminal-alanine acetyltransferase activity"/>
    <property type="evidence" value="ECO:0007669"/>
    <property type="project" value="TreeGrafter"/>
</dbReference>
<name>A0A1G6XCS7_9ACTN</name>
<comment type="similarity">
    <text evidence="3">Belongs to the acetyltransferase family. RimJ subfamily.</text>
</comment>
<dbReference type="GO" id="GO:0005840">
    <property type="term" value="C:ribosome"/>
    <property type="evidence" value="ECO:0007669"/>
    <property type="project" value="UniProtKB-KW"/>
</dbReference>
<dbReference type="PANTHER" id="PTHR43792:SF8">
    <property type="entry name" value="[RIBOSOMAL PROTEIN US5]-ALANINE N-ACETYLTRANSFERASE"/>
    <property type="match status" value="1"/>
</dbReference>
<dbReference type="AlphaFoldDB" id="A0A1G6XCS7"/>
<dbReference type="InterPro" id="IPR016181">
    <property type="entry name" value="Acyl_CoA_acyltransferase"/>
</dbReference>
<feature type="domain" description="N-acetyltransferase" evidence="4">
    <location>
        <begin position="13"/>
        <end position="175"/>
    </location>
</feature>
<keyword evidence="1 5" id="KW-0808">Transferase</keyword>
<sequence length="182" mass="19798">MTDVVARELSDGVGLRVLQQEDAPELAAAYARNRQHLAPWDPVREPGWFEAATQQRVVAGQLTALRAGEALPLVLVRGVEVVGRVNVTGIVRGAFQSAALGYWLDAHLNGRGLMTAAVAAVCEIARDDLALHRLQAGTLLHNEASQRVLTACGFEPIGIAPAYLQIAGRWQDHRLFQRILHD</sequence>
<evidence type="ECO:0000313" key="6">
    <source>
        <dbReference type="Proteomes" id="UP000198546"/>
    </source>
</evidence>
<dbReference type="Pfam" id="PF13302">
    <property type="entry name" value="Acetyltransf_3"/>
    <property type="match status" value="1"/>
</dbReference>
<gene>
    <name evidence="5" type="ORF">SAMN04489747_1675</name>
</gene>
<dbReference type="Gene3D" id="3.40.630.30">
    <property type="match status" value="1"/>
</dbReference>
<dbReference type="InterPro" id="IPR051531">
    <property type="entry name" value="N-acetyltransferase"/>
</dbReference>
<reference evidence="5 6" key="1">
    <citation type="submission" date="2016-10" db="EMBL/GenBank/DDBJ databases">
        <authorList>
            <person name="de Groot N.N."/>
        </authorList>
    </citation>
    <scope>NUCLEOTIDE SEQUENCE [LARGE SCALE GENOMIC DNA]</scope>
    <source>
        <strain evidence="5 6">MON 2.2</strain>
    </source>
</reference>
<dbReference type="InterPro" id="IPR000182">
    <property type="entry name" value="GNAT_dom"/>
</dbReference>
<accession>A0A1G6XCS7</accession>
<organism evidence="5 6">
    <name type="scientific">Auraticoccus monumenti</name>
    <dbReference type="NCBI Taxonomy" id="675864"/>
    <lineage>
        <taxon>Bacteria</taxon>
        <taxon>Bacillati</taxon>
        <taxon>Actinomycetota</taxon>
        <taxon>Actinomycetes</taxon>
        <taxon>Propionibacteriales</taxon>
        <taxon>Propionibacteriaceae</taxon>
        <taxon>Auraticoccus</taxon>
    </lineage>
</organism>
<keyword evidence="6" id="KW-1185">Reference proteome</keyword>
<evidence type="ECO:0000259" key="4">
    <source>
        <dbReference type="PROSITE" id="PS51186"/>
    </source>
</evidence>
<evidence type="ECO:0000256" key="2">
    <source>
        <dbReference type="ARBA" id="ARBA00023315"/>
    </source>
</evidence>
<evidence type="ECO:0000313" key="5">
    <source>
        <dbReference type="EMBL" id="SDD75958.1"/>
    </source>
</evidence>
<dbReference type="GO" id="GO:0005737">
    <property type="term" value="C:cytoplasm"/>
    <property type="evidence" value="ECO:0007669"/>
    <property type="project" value="TreeGrafter"/>
</dbReference>
<evidence type="ECO:0000256" key="1">
    <source>
        <dbReference type="ARBA" id="ARBA00022679"/>
    </source>
</evidence>
<protein>
    <submittedName>
        <fullName evidence="5">[SSU ribosomal protein S5P]-alanine acetyltransferase</fullName>
    </submittedName>
</protein>
<dbReference type="PROSITE" id="PS51186">
    <property type="entry name" value="GNAT"/>
    <property type="match status" value="1"/>
</dbReference>
<keyword evidence="5" id="KW-0689">Ribosomal protein</keyword>
<evidence type="ECO:0000256" key="3">
    <source>
        <dbReference type="ARBA" id="ARBA00038502"/>
    </source>
</evidence>
<dbReference type="OrthoDB" id="5242221at2"/>
<keyword evidence="2" id="KW-0012">Acyltransferase</keyword>
<dbReference type="SUPFAM" id="SSF55729">
    <property type="entry name" value="Acyl-CoA N-acyltransferases (Nat)"/>
    <property type="match status" value="1"/>
</dbReference>
<dbReference type="STRING" id="675864.SAMN04489747_1675"/>
<keyword evidence="5" id="KW-0687">Ribonucleoprotein</keyword>
<dbReference type="EMBL" id="LT629688">
    <property type="protein sequence ID" value="SDD75958.1"/>
    <property type="molecule type" value="Genomic_DNA"/>
</dbReference>
<dbReference type="Proteomes" id="UP000198546">
    <property type="component" value="Chromosome i"/>
</dbReference>